<evidence type="ECO:0000256" key="1">
    <source>
        <dbReference type="PIRSR" id="PIRSR634015-3"/>
    </source>
</evidence>
<dbReference type="InterPro" id="IPR034015">
    <property type="entry name" value="M1_LTA4H"/>
</dbReference>
<feature type="chain" id="PRO_5039400031" evidence="2">
    <location>
        <begin position="19"/>
        <end position="420"/>
    </location>
</feature>
<dbReference type="EMBL" id="SMKR01000016">
    <property type="protein sequence ID" value="TDD28949.1"/>
    <property type="molecule type" value="Genomic_DNA"/>
</dbReference>
<gene>
    <name evidence="3" type="ORF">E1218_05930</name>
</gene>
<keyword evidence="4" id="KW-1185">Reference proteome</keyword>
<evidence type="ECO:0000313" key="3">
    <source>
        <dbReference type="EMBL" id="TDD28949.1"/>
    </source>
</evidence>
<proteinExistence type="predicted"/>
<dbReference type="Gene3D" id="1.10.390.10">
    <property type="entry name" value="Neutral Protease Domain 2"/>
    <property type="match status" value="2"/>
</dbReference>
<feature type="binding site" evidence="1">
    <location>
        <position position="293"/>
    </location>
    <ligand>
        <name>Zn(2+)</name>
        <dbReference type="ChEBI" id="CHEBI:29105"/>
        <note>catalytic</note>
    </ligand>
</feature>
<keyword evidence="1" id="KW-0862">Zinc</keyword>
<reference evidence="3 4" key="1">
    <citation type="submission" date="2019-02" db="EMBL/GenBank/DDBJ databases">
        <title>Draft genome sequences of novel Actinobacteria.</title>
        <authorList>
            <person name="Sahin N."/>
            <person name="Ay H."/>
            <person name="Saygin H."/>
        </authorList>
    </citation>
    <scope>NUCLEOTIDE SEQUENCE [LARGE SCALE GENOMIC DNA]</scope>
    <source>
        <strain evidence="3 4">16K104</strain>
    </source>
</reference>
<dbReference type="GO" id="GO:0046872">
    <property type="term" value="F:metal ion binding"/>
    <property type="evidence" value="ECO:0007669"/>
    <property type="project" value="UniProtKB-KW"/>
</dbReference>
<dbReference type="OrthoDB" id="100605at2"/>
<comment type="cofactor">
    <cofactor evidence="1">
        <name>Zn(2+)</name>
        <dbReference type="ChEBI" id="CHEBI:29105"/>
    </cofactor>
    <text evidence="1">Binds 1 zinc ion per subunit.</text>
</comment>
<dbReference type="SUPFAM" id="SSF55486">
    <property type="entry name" value="Metalloproteases ('zincins'), catalytic domain"/>
    <property type="match status" value="1"/>
</dbReference>
<dbReference type="Proteomes" id="UP000295172">
    <property type="component" value="Unassembled WGS sequence"/>
</dbReference>
<evidence type="ECO:0000256" key="2">
    <source>
        <dbReference type="SAM" id="SignalP"/>
    </source>
</evidence>
<dbReference type="CDD" id="cd09604">
    <property type="entry name" value="M1_APN_like"/>
    <property type="match status" value="1"/>
</dbReference>
<sequence length="420" mass="45329">MRMHRILLLLLAPISLFAAPAGGGEARAPGVPAYDVELTGSADGTAWSGRETVGFTNTSAEPLAEIYLRLWGNVHDCKAVVVRIGVVADDCTVVKVPLASPVAAGERGSVSFEVTMTAPNRPERFGRSGPYSFFGNALPVLAVRDDGGWHLEPDVGIGESFYTVAADFRVRLTHTGNVVVPSTGLTVDGVTIAKQVRDFAWAAGPFTTSEATSPGGTRVRTWATSTVAPVAVADARTRAMAAVDDFGRRFGSYPYGELDLVLHDRWTRFSGMEYPGFVLLISSGAPVVHEVAHQWWYGIVGNNEYADPWLDEAFATYATDLHDGNRRTGCWPGSLPAAISSPMSYWQSHQASYGTYVYTYGACLLHDLQRHLGTEAMAELLATYAKTHWYGVVTPTDFKTAAQSVSPTDLTQFWTSHGIG</sequence>
<name>A0A4R4XEM4_9ACTN</name>
<feature type="binding site" evidence="1">
    <location>
        <position position="289"/>
    </location>
    <ligand>
        <name>Zn(2+)</name>
        <dbReference type="ChEBI" id="CHEBI:29105"/>
        <note>catalytic</note>
    </ligand>
</feature>
<keyword evidence="2" id="KW-0732">Signal</keyword>
<organism evidence="3 4">
    <name type="scientific">Kribbella turkmenica</name>
    <dbReference type="NCBI Taxonomy" id="2530375"/>
    <lineage>
        <taxon>Bacteria</taxon>
        <taxon>Bacillati</taxon>
        <taxon>Actinomycetota</taxon>
        <taxon>Actinomycetes</taxon>
        <taxon>Propionibacteriales</taxon>
        <taxon>Kribbellaceae</taxon>
        <taxon>Kribbella</taxon>
    </lineage>
</organism>
<protein>
    <submittedName>
        <fullName evidence="3">M1 family peptidase</fullName>
    </submittedName>
</protein>
<keyword evidence="1" id="KW-0479">Metal-binding</keyword>
<accession>A0A4R4XEM4</accession>
<dbReference type="PANTHER" id="PTHR45726">
    <property type="entry name" value="LEUKOTRIENE A-4 HYDROLASE"/>
    <property type="match status" value="1"/>
</dbReference>
<dbReference type="InterPro" id="IPR027268">
    <property type="entry name" value="Peptidase_M4/M1_CTD_sf"/>
</dbReference>
<evidence type="ECO:0000313" key="4">
    <source>
        <dbReference type="Proteomes" id="UP000295172"/>
    </source>
</evidence>
<feature type="signal peptide" evidence="2">
    <location>
        <begin position="1"/>
        <end position="18"/>
    </location>
</feature>
<dbReference type="PANTHER" id="PTHR45726:SF3">
    <property type="entry name" value="LEUKOTRIENE A-4 HYDROLASE"/>
    <property type="match status" value="1"/>
</dbReference>
<feature type="binding site" evidence="1">
    <location>
        <position position="312"/>
    </location>
    <ligand>
        <name>Zn(2+)</name>
        <dbReference type="ChEBI" id="CHEBI:29105"/>
        <note>catalytic</note>
    </ligand>
</feature>
<dbReference type="AlphaFoldDB" id="A0A4R4XEM4"/>
<comment type="caution">
    <text evidence="3">The sequence shown here is derived from an EMBL/GenBank/DDBJ whole genome shotgun (WGS) entry which is preliminary data.</text>
</comment>